<dbReference type="EMBL" id="JAHOFX010000049">
    <property type="protein sequence ID" value="MBV3439486.1"/>
    <property type="molecule type" value="Genomic_DNA"/>
</dbReference>
<feature type="non-terminal residue" evidence="2">
    <location>
        <position position="1"/>
    </location>
</feature>
<evidence type="ECO:0000313" key="3">
    <source>
        <dbReference type="Proteomes" id="UP001195937"/>
    </source>
</evidence>
<dbReference type="RefSeq" id="WP_217741477.1">
    <property type="nucleotide sequence ID" value="NZ_JAHOFX010000049.1"/>
</dbReference>
<name>A0AAW4NID5_BIFLN</name>
<feature type="region of interest" description="Disordered" evidence="1">
    <location>
        <begin position="35"/>
        <end position="59"/>
    </location>
</feature>
<feature type="compositionally biased region" description="Basic and acidic residues" evidence="1">
    <location>
        <begin position="47"/>
        <end position="59"/>
    </location>
</feature>
<reference evidence="2" key="1">
    <citation type="submission" date="2021-06" db="EMBL/GenBank/DDBJ databases">
        <title>Collection of gut derived symbiotic bacterial strains cultured from healthy donors.</title>
        <authorList>
            <person name="Lin H."/>
            <person name="Littmann E."/>
            <person name="Pamer E.G."/>
        </authorList>
    </citation>
    <scope>NUCLEOTIDE SEQUENCE</scope>
    <source>
        <strain evidence="2">MSK.19.9</strain>
    </source>
</reference>
<organism evidence="2 3">
    <name type="scientific">Bifidobacterium longum</name>
    <dbReference type="NCBI Taxonomy" id="216816"/>
    <lineage>
        <taxon>Bacteria</taxon>
        <taxon>Bacillati</taxon>
        <taxon>Actinomycetota</taxon>
        <taxon>Actinomycetes</taxon>
        <taxon>Bifidobacteriales</taxon>
        <taxon>Bifidobacteriaceae</taxon>
        <taxon>Bifidobacterium</taxon>
    </lineage>
</organism>
<evidence type="ECO:0000256" key="1">
    <source>
        <dbReference type="SAM" id="MobiDB-lite"/>
    </source>
</evidence>
<accession>A0AAW4NID5</accession>
<evidence type="ECO:0000313" key="2">
    <source>
        <dbReference type="EMBL" id="MBV3439486.1"/>
    </source>
</evidence>
<dbReference type="AlphaFoldDB" id="A0AAW4NID5"/>
<sequence>KKNYIEYQLLNLFYFLSSYYTLKTAYNQLLKKSSVGERPAARGGTTRPDERPHHKLFFE</sequence>
<comment type="caution">
    <text evidence="2">The sequence shown here is derived from an EMBL/GenBank/DDBJ whole genome shotgun (WGS) entry which is preliminary data.</text>
</comment>
<proteinExistence type="predicted"/>
<gene>
    <name evidence="2" type="ORF">KSW34_11025</name>
</gene>
<dbReference type="Proteomes" id="UP001195937">
    <property type="component" value="Unassembled WGS sequence"/>
</dbReference>
<protein>
    <submittedName>
        <fullName evidence="2">Uncharacterized protein</fullName>
    </submittedName>
</protein>